<name>A0A0U3DTS1_9EURY</name>
<dbReference type="GO" id="GO:0016874">
    <property type="term" value="F:ligase activity"/>
    <property type="evidence" value="ECO:0007669"/>
    <property type="project" value="UniProtKB-KW"/>
</dbReference>
<gene>
    <name evidence="2" type="primary">coaB</name>
    <name evidence="2" type="ORF">sm9_2061</name>
</gene>
<dbReference type="AlphaFoldDB" id="A0A0U3DTS1"/>
<evidence type="ECO:0000259" key="1">
    <source>
        <dbReference type="Pfam" id="PF04127"/>
    </source>
</evidence>
<dbReference type="RefSeq" id="WP_058740031.1">
    <property type="nucleotide sequence ID" value="NZ_CP011266.1"/>
</dbReference>
<reference evidence="2 3" key="1">
    <citation type="submission" date="2015-04" db="EMBL/GenBank/DDBJ databases">
        <title>The complete genome sequence of the rumen methanogen Methanobrevibacter millerae SM9.</title>
        <authorList>
            <person name="Leahy S.C."/>
            <person name="Kelly W.J."/>
            <person name="Pacheco D.M."/>
            <person name="Li D."/>
            <person name="Altermann E."/>
            <person name="Attwood G.T."/>
        </authorList>
    </citation>
    <scope>NUCLEOTIDE SEQUENCE [LARGE SCALE GENOMIC DNA]</scope>
    <source>
        <strain evidence="2 3">SM9</strain>
    </source>
</reference>
<dbReference type="GeneID" id="26737014"/>
<proteinExistence type="predicted"/>
<dbReference type="EMBL" id="CP011266">
    <property type="protein sequence ID" value="ALT69817.1"/>
    <property type="molecule type" value="Genomic_DNA"/>
</dbReference>
<sequence>MGGTFEPLDSVRGITNRSSGKMGLALAKQAYILGADVTLIAAHVSVDISPLFNVIHVETSKEMAKVTFDLVKDFDIFISTAAISDFEVVGRKNKKISSDSSLSISLKPTIKIIRNIKKINPDIFLVGFKAEFNITREEIIYCARKQINDAGTDIVIANDVSHKDCNFGSDMNEVLIIDDDVLSVPLASKDEIAKIIMKIISDRTSCR</sequence>
<accession>A0A0U3DTS1</accession>
<dbReference type="Proteomes" id="UP000067738">
    <property type="component" value="Chromosome"/>
</dbReference>
<dbReference type="InterPro" id="IPR007085">
    <property type="entry name" value="DNA/pantothenate-metab_flavo_C"/>
</dbReference>
<keyword evidence="2" id="KW-0436">Ligase</keyword>
<evidence type="ECO:0000313" key="3">
    <source>
        <dbReference type="Proteomes" id="UP000067738"/>
    </source>
</evidence>
<dbReference type="InterPro" id="IPR035929">
    <property type="entry name" value="CoaB-like_sf"/>
</dbReference>
<dbReference type="Pfam" id="PF04127">
    <property type="entry name" value="DFP"/>
    <property type="match status" value="1"/>
</dbReference>
<keyword evidence="3" id="KW-1185">Reference proteome</keyword>
<dbReference type="SUPFAM" id="SSF102645">
    <property type="entry name" value="CoaB-like"/>
    <property type="match status" value="1"/>
</dbReference>
<dbReference type="OrthoDB" id="10536at2157"/>
<organism evidence="2 3">
    <name type="scientific">Methanobrevibacter millerae</name>
    <dbReference type="NCBI Taxonomy" id="230361"/>
    <lineage>
        <taxon>Archaea</taxon>
        <taxon>Methanobacteriati</taxon>
        <taxon>Methanobacteriota</taxon>
        <taxon>Methanomada group</taxon>
        <taxon>Methanobacteria</taxon>
        <taxon>Methanobacteriales</taxon>
        <taxon>Methanobacteriaceae</taxon>
        <taxon>Methanobrevibacter</taxon>
    </lineage>
</organism>
<dbReference type="Gene3D" id="3.40.50.10300">
    <property type="entry name" value="CoaB-like"/>
    <property type="match status" value="1"/>
</dbReference>
<dbReference type="GO" id="GO:0015937">
    <property type="term" value="P:coenzyme A biosynthetic process"/>
    <property type="evidence" value="ECO:0007669"/>
    <property type="project" value="UniProtKB-ARBA"/>
</dbReference>
<feature type="domain" description="DNA/pantothenate metabolism flavoprotein C-terminal" evidence="1">
    <location>
        <begin position="2"/>
        <end position="201"/>
    </location>
</feature>
<dbReference type="KEGG" id="mmil:sm9_2061"/>
<dbReference type="PATRIC" id="fig|230361.4.peg.2133"/>
<protein>
    <submittedName>
        <fullName evidence="2">Phosphopantothenate-cysteine ligase CoaB</fullName>
    </submittedName>
</protein>
<evidence type="ECO:0000313" key="2">
    <source>
        <dbReference type="EMBL" id="ALT69817.1"/>
    </source>
</evidence>